<keyword evidence="2" id="KW-0732">Signal</keyword>
<evidence type="ECO:0000256" key="2">
    <source>
        <dbReference type="SAM" id="SignalP"/>
    </source>
</evidence>
<dbReference type="RefSeq" id="WP_097328554.1">
    <property type="nucleotide sequence ID" value="NZ_OBDY01000039.1"/>
</dbReference>
<gene>
    <name evidence="3" type="ORF">SAMN05421748_13967</name>
</gene>
<evidence type="ECO:0000313" key="4">
    <source>
        <dbReference type="Proteomes" id="UP000219612"/>
    </source>
</evidence>
<accession>A0A285KIH5</accession>
<evidence type="ECO:0008006" key="5">
    <source>
        <dbReference type="Google" id="ProtNLM"/>
    </source>
</evidence>
<keyword evidence="4" id="KW-1185">Reference proteome</keyword>
<feature type="chain" id="PRO_5011973030" description="DUF3558 domain-containing protein" evidence="2">
    <location>
        <begin position="24"/>
        <end position="195"/>
    </location>
</feature>
<evidence type="ECO:0000313" key="3">
    <source>
        <dbReference type="EMBL" id="SNY71236.1"/>
    </source>
</evidence>
<organism evidence="3 4">
    <name type="scientific">Paractinoplanes atraurantiacus</name>
    <dbReference type="NCBI Taxonomy" id="1036182"/>
    <lineage>
        <taxon>Bacteria</taxon>
        <taxon>Bacillati</taxon>
        <taxon>Actinomycetota</taxon>
        <taxon>Actinomycetes</taxon>
        <taxon>Micromonosporales</taxon>
        <taxon>Micromonosporaceae</taxon>
        <taxon>Paractinoplanes</taxon>
    </lineage>
</organism>
<dbReference type="AlphaFoldDB" id="A0A285KIH5"/>
<proteinExistence type="predicted"/>
<dbReference type="PROSITE" id="PS51257">
    <property type="entry name" value="PROKAR_LIPOPROTEIN"/>
    <property type="match status" value="1"/>
</dbReference>
<feature type="region of interest" description="Disordered" evidence="1">
    <location>
        <begin position="32"/>
        <end position="64"/>
    </location>
</feature>
<sequence>MRRVLIVAAVLSLAAGCGGPASAPTVSGTPASGGLGAAAPTSSAAPTKSATPTTKPRPKWSEAVEPCPYEGQKVVIREVQSDDVTQDGAEDHIVTRGCEASTAYWPSTIEVFDGEAGPAHPKRIGTLLKGNKDLPWVTEVAVAEGVITVKAYGRTDLSPSGCPDLKLTYRFQHTGKTFQQIGRDATKAGDCLPVG</sequence>
<protein>
    <recommendedName>
        <fullName evidence="5">DUF3558 domain-containing protein</fullName>
    </recommendedName>
</protein>
<feature type="compositionally biased region" description="Low complexity" evidence="1">
    <location>
        <begin position="37"/>
        <end position="54"/>
    </location>
</feature>
<dbReference type="Proteomes" id="UP000219612">
    <property type="component" value="Unassembled WGS sequence"/>
</dbReference>
<name>A0A285KIH5_9ACTN</name>
<feature type="signal peptide" evidence="2">
    <location>
        <begin position="1"/>
        <end position="23"/>
    </location>
</feature>
<evidence type="ECO:0000256" key="1">
    <source>
        <dbReference type="SAM" id="MobiDB-lite"/>
    </source>
</evidence>
<reference evidence="4" key="1">
    <citation type="submission" date="2017-09" db="EMBL/GenBank/DDBJ databases">
        <authorList>
            <person name="Varghese N."/>
            <person name="Submissions S."/>
        </authorList>
    </citation>
    <scope>NUCLEOTIDE SEQUENCE [LARGE SCALE GENOMIC DNA]</scope>
    <source>
        <strain evidence="4">CGMCC 4.6857</strain>
    </source>
</reference>
<dbReference type="EMBL" id="OBDY01000039">
    <property type="protein sequence ID" value="SNY71236.1"/>
    <property type="molecule type" value="Genomic_DNA"/>
</dbReference>
<dbReference type="OrthoDB" id="3298175at2"/>